<name>A0A0N5ACD1_9BILA</name>
<dbReference type="Proteomes" id="UP000046393">
    <property type="component" value="Unplaced"/>
</dbReference>
<dbReference type="WBParaSite" id="SMUV_0000180701-mRNA-1">
    <property type="protein sequence ID" value="SMUV_0000180701-mRNA-1"/>
    <property type="gene ID" value="SMUV_0000180701"/>
</dbReference>
<protein>
    <submittedName>
        <fullName evidence="2">Uncharacterized protein</fullName>
    </submittedName>
</protein>
<dbReference type="AlphaFoldDB" id="A0A0N5ACD1"/>
<accession>A0A0N5ACD1</accession>
<evidence type="ECO:0000313" key="1">
    <source>
        <dbReference type="Proteomes" id="UP000046393"/>
    </source>
</evidence>
<keyword evidence="1" id="KW-1185">Reference proteome</keyword>
<sequence>MRVVAGGRDVLYRWFIAILWENKEREKLDILFMDDEANTGGVFVERYITSPWRSLVGSAGSEQTGRKKKNLQSDDSRSVLVVFYFGIRRQTVVRSAGERGVDFGDQQAYLNVIMVFSHLEITSIPMQLTRGTILKLSLSELAVIKVDGWRILCDAYGALVYWLLQELDGDRVMVSRV</sequence>
<reference evidence="2" key="1">
    <citation type="submission" date="2017-02" db="UniProtKB">
        <authorList>
            <consortium name="WormBaseParasite"/>
        </authorList>
    </citation>
    <scope>IDENTIFICATION</scope>
</reference>
<organism evidence="1 2">
    <name type="scientific">Syphacia muris</name>
    <dbReference type="NCBI Taxonomy" id="451379"/>
    <lineage>
        <taxon>Eukaryota</taxon>
        <taxon>Metazoa</taxon>
        <taxon>Ecdysozoa</taxon>
        <taxon>Nematoda</taxon>
        <taxon>Chromadorea</taxon>
        <taxon>Rhabditida</taxon>
        <taxon>Spirurina</taxon>
        <taxon>Oxyuridomorpha</taxon>
        <taxon>Oxyuroidea</taxon>
        <taxon>Oxyuridae</taxon>
        <taxon>Syphacia</taxon>
    </lineage>
</organism>
<proteinExistence type="predicted"/>
<evidence type="ECO:0000313" key="2">
    <source>
        <dbReference type="WBParaSite" id="SMUV_0000180701-mRNA-1"/>
    </source>
</evidence>